<dbReference type="GO" id="GO:0005789">
    <property type="term" value="C:endoplasmic reticulum membrane"/>
    <property type="evidence" value="ECO:0007669"/>
    <property type="project" value="TreeGrafter"/>
</dbReference>
<dbReference type="Proteomes" id="UP001165121">
    <property type="component" value="Unassembled WGS sequence"/>
</dbReference>
<dbReference type="GO" id="GO:0061666">
    <property type="term" value="F:UFM1 ligase activity"/>
    <property type="evidence" value="ECO:0007669"/>
    <property type="project" value="InterPro"/>
</dbReference>
<feature type="region of interest" description="Disordered" evidence="1">
    <location>
        <begin position="131"/>
        <end position="224"/>
    </location>
</feature>
<dbReference type="Pfam" id="PF23659">
    <property type="entry name" value="UFL1"/>
    <property type="match status" value="1"/>
</dbReference>
<dbReference type="GO" id="GO:0034976">
    <property type="term" value="P:response to endoplasmic reticulum stress"/>
    <property type="evidence" value="ECO:0007669"/>
    <property type="project" value="TreeGrafter"/>
</dbReference>
<dbReference type="GO" id="GO:1990592">
    <property type="term" value="P:protein K69-linked ufmylation"/>
    <property type="evidence" value="ECO:0007669"/>
    <property type="project" value="TreeGrafter"/>
</dbReference>
<dbReference type="InterPro" id="IPR018611">
    <property type="entry name" value="Ufl1"/>
</dbReference>
<dbReference type="PANTHER" id="PTHR31057:SF0">
    <property type="entry name" value="E3 UFM1-PROTEIN LIGASE 1"/>
    <property type="match status" value="1"/>
</dbReference>
<sequence>MYSFFQQNGYLEHARARELQVARPFDFLRKRFGDAVPLQQSVVSRALRLQLDGAVEAAVNDNTVVDVRPLLPSALPAGDVALLLATSPALEKVGHVAKAYQIAETYAVSSGLLAAAKEKFAEDAAAKAARAAAQQKSSGHAPSAREVKQVVDEGNDSEDDDFGGKRGKKGKRSKGGNKRDHEESSAKAGKAGKGKKGKRASKRGGDLGGDDESSSAPAQISIVPSREETSELLVKWFPAVEDLEGNDDFMDGMVAHLQPTLDEVYSTALTKALSSILRGDAASLRELRKTFEDRFDEQFTKLLILEKGFNKLSMHVDAKDADGMEKLALVETHMLDSLSVELAALTTSFVGESNSLKLEGVPRLSSPSGSDEKDNAPSGPLTTLSDENKKVLESSLPQSTASALVRLWTLATAGRRSFSDFMAHVPVLAEALSVPPRKLDRKKERQVIFGYRQTTLAELDDKLAQAIENSEEYAIIAALVLQLLFQQITGLPGSFPRDSSSYGDMILKAFRNSLSEKATAIMQSFLSLVSAISSSDEISEEQKVSWSENLEAARALVLLKDLNSVE</sequence>
<feature type="compositionally biased region" description="Basic residues" evidence="1">
    <location>
        <begin position="190"/>
        <end position="202"/>
    </location>
</feature>
<dbReference type="EMBL" id="BSXT01001391">
    <property type="protein sequence ID" value="GMF42005.1"/>
    <property type="molecule type" value="Genomic_DNA"/>
</dbReference>
<dbReference type="InterPro" id="IPR056580">
    <property type="entry name" value="Ufl1_dom"/>
</dbReference>
<gene>
    <name evidence="3" type="ORF">Pfra01_001355500</name>
</gene>
<evidence type="ECO:0000256" key="1">
    <source>
        <dbReference type="SAM" id="MobiDB-lite"/>
    </source>
</evidence>
<dbReference type="Pfam" id="PF25870">
    <property type="entry name" value="WHD_UFL1_5th"/>
    <property type="match status" value="1"/>
</dbReference>
<dbReference type="AlphaFoldDB" id="A0A9W7CVF6"/>
<feature type="compositionally biased region" description="Basic residues" evidence="1">
    <location>
        <begin position="165"/>
        <end position="176"/>
    </location>
</feature>
<accession>A0A9W7CVF6</accession>
<comment type="caution">
    <text evidence="3">The sequence shown here is derived from an EMBL/GenBank/DDBJ whole genome shotgun (WGS) entry which is preliminary data.</text>
</comment>
<feature type="region of interest" description="Disordered" evidence="1">
    <location>
        <begin position="359"/>
        <end position="387"/>
    </location>
</feature>
<reference evidence="3" key="1">
    <citation type="submission" date="2023-04" db="EMBL/GenBank/DDBJ databases">
        <title>Phytophthora fragariaefolia NBRC 109709.</title>
        <authorList>
            <person name="Ichikawa N."/>
            <person name="Sato H."/>
            <person name="Tonouchi N."/>
        </authorList>
    </citation>
    <scope>NUCLEOTIDE SEQUENCE</scope>
    <source>
        <strain evidence="3">NBRC 109709</strain>
    </source>
</reference>
<keyword evidence="4" id="KW-1185">Reference proteome</keyword>
<dbReference type="OrthoDB" id="10258297at2759"/>
<proteinExistence type="predicted"/>
<evidence type="ECO:0000259" key="2">
    <source>
        <dbReference type="Pfam" id="PF23659"/>
    </source>
</evidence>
<name>A0A9W7CVF6_9STRA</name>
<protein>
    <submittedName>
        <fullName evidence="3">Unnamed protein product</fullName>
    </submittedName>
</protein>
<evidence type="ECO:0000313" key="3">
    <source>
        <dbReference type="EMBL" id="GMF42005.1"/>
    </source>
</evidence>
<organism evidence="3 4">
    <name type="scientific">Phytophthora fragariaefolia</name>
    <dbReference type="NCBI Taxonomy" id="1490495"/>
    <lineage>
        <taxon>Eukaryota</taxon>
        <taxon>Sar</taxon>
        <taxon>Stramenopiles</taxon>
        <taxon>Oomycota</taxon>
        <taxon>Peronosporomycetes</taxon>
        <taxon>Peronosporales</taxon>
        <taxon>Peronosporaceae</taxon>
        <taxon>Phytophthora</taxon>
    </lineage>
</organism>
<dbReference type="PANTHER" id="PTHR31057">
    <property type="entry name" value="E3 UFM1-PROTEIN LIGASE 1"/>
    <property type="match status" value="1"/>
</dbReference>
<dbReference type="GO" id="GO:0032434">
    <property type="term" value="P:regulation of proteasomal ubiquitin-dependent protein catabolic process"/>
    <property type="evidence" value="ECO:0007669"/>
    <property type="project" value="TreeGrafter"/>
</dbReference>
<evidence type="ECO:0000313" key="4">
    <source>
        <dbReference type="Proteomes" id="UP001165121"/>
    </source>
</evidence>
<feature type="domain" description="E3 UFM1-protein ligase 1-like" evidence="2">
    <location>
        <begin position="289"/>
        <end position="438"/>
    </location>
</feature>